<evidence type="ECO:0000313" key="1">
    <source>
        <dbReference type="EMBL" id="CAB4764776.1"/>
    </source>
</evidence>
<gene>
    <name evidence="1" type="ORF">UFOPK2761_02937</name>
</gene>
<protein>
    <submittedName>
        <fullName evidence="1">Unannotated protein</fullName>
    </submittedName>
</protein>
<proteinExistence type="predicted"/>
<sequence length="312" mass="34910">MDLEQLAASQHGLVARRQLHPLGIDADRIRNQVQARRWAHRSSRVVSTFTGRLDARQRRWLGVLHAGPGAMVGALTAASDHGLRGWDRDLVTIWVSDPLHDEAIEGVRFFRTRRPLDMLRGPGDLPTTRLEPALLLWGAYEAPWRHAFGALAAAVQQGCTTPERLGQWVDQLRPLRRAALFRAALAEIAGGVRSVSEADVARMCRLGGLQPPRRQTPRLDARGQQRYTDCEWDVPVDEVLVLEVEGTFHMDVQHWAADKKRTRRLTTRGRHVVSCTAWELRHEPEQLAQDLARLGIPTVPGRGAGRGPDRAA</sequence>
<name>A0A6J6UZ16_9ZZZZ</name>
<reference evidence="1" key="1">
    <citation type="submission" date="2020-05" db="EMBL/GenBank/DDBJ databases">
        <authorList>
            <person name="Chiriac C."/>
            <person name="Salcher M."/>
            <person name="Ghai R."/>
            <person name="Kavagutti S V."/>
        </authorList>
    </citation>
    <scope>NUCLEOTIDE SEQUENCE</scope>
</reference>
<organism evidence="1">
    <name type="scientific">freshwater metagenome</name>
    <dbReference type="NCBI Taxonomy" id="449393"/>
    <lineage>
        <taxon>unclassified sequences</taxon>
        <taxon>metagenomes</taxon>
        <taxon>ecological metagenomes</taxon>
    </lineage>
</organism>
<accession>A0A6J6UZ16</accession>
<dbReference type="AlphaFoldDB" id="A0A6J6UZ16"/>
<dbReference type="EMBL" id="CAEZYQ010000030">
    <property type="protein sequence ID" value="CAB4764776.1"/>
    <property type="molecule type" value="Genomic_DNA"/>
</dbReference>